<comment type="subcellular location">
    <subcellularLocation>
        <location evidence="2">Membrane</location>
    </subcellularLocation>
</comment>
<dbReference type="InterPro" id="IPR036097">
    <property type="entry name" value="HisK_dim/P_sf"/>
</dbReference>
<evidence type="ECO:0000256" key="11">
    <source>
        <dbReference type="ARBA" id="ARBA00023306"/>
    </source>
</evidence>
<dbReference type="InterPro" id="IPR000014">
    <property type="entry name" value="PAS"/>
</dbReference>
<evidence type="ECO:0000313" key="16">
    <source>
        <dbReference type="Proteomes" id="UP000001979"/>
    </source>
</evidence>
<dbReference type="EMBL" id="CP000300">
    <property type="protein sequence ID" value="ABE53254.1"/>
    <property type="molecule type" value="Genomic_DNA"/>
</dbReference>
<comment type="catalytic activity">
    <reaction evidence="1">
        <text>ATP + protein L-histidine = ADP + protein N-phospho-L-histidine.</text>
        <dbReference type="EC" id="2.7.13.3"/>
    </reaction>
</comment>
<dbReference type="Pfam" id="PF13426">
    <property type="entry name" value="PAS_9"/>
    <property type="match status" value="1"/>
</dbReference>
<dbReference type="InterPro" id="IPR003594">
    <property type="entry name" value="HATPase_dom"/>
</dbReference>
<dbReference type="PROSITE" id="PS50112">
    <property type="entry name" value="PAS"/>
    <property type="match status" value="1"/>
</dbReference>
<evidence type="ECO:0000256" key="1">
    <source>
        <dbReference type="ARBA" id="ARBA00000085"/>
    </source>
</evidence>
<keyword evidence="7" id="KW-0418">Kinase</keyword>
<dbReference type="FunFam" id="3.30.565.10:FF:000010">
    <property type="entry name" value="Sensor histidine kinase RcsC"/>
    <property type="match status" value="1"/>
</dbReference>
<dbReference type="SUPFAM" id="SSF47384">
    <property type="entry name" value="Homodimeric domain of signal transducing histidine kinase"/>
    <property type="match status" value="1"/>
</dbReference>
<dbReference type="InterPro" id="IPR004358">
    <property type="entry name" value="Sig_transdc_His_kin-like_C"/>
</dbReference>
<dbReference type="KEGG" id="mbu:Mbur_2403"/>
<evidence type="ECO:0000256" key="5">
    <source>
        <dbReference type="ARBA" id="ARBA00022679"/>
    </source>
</evidence>
<reference evidence="16" key="1">
    <citation type="journal article" date="2009" name="ISME J.">
        <title>The genome sequence of the psychrophilic archaeon, Methanococcoides burtonii: the role of genome evolution in cold adaptation.</title>
        <authorList>
            <person name="Allen M.A."/>
            <person name="Lauro F.M."/>
            <person name="Williams T.J."/>
            <person name="Burg D."/>
            <person name="Siddiqui K.S."/>
            <person name="De Francisci D."/>
            <person name="Chong K.W."/>
            <person name="Pilak O."/>
            <person name="Chew H.H."/>
            <person name="De Maere M.Z."/>
            <person name="Ting L."/>
            <person name="Katrib M."/>
            <person name="Ng C."/>
            <person name="Sowers K.R."/>
            <person name="Galperin M.Y."/>
            <person name="Anderson I.J."/>
            <person name="Ivanova N."/>
            <person name="Dalin E."/>
            <person name="Martinez M."/>
            <person name="Lapidus A."/>
            <person name="Hauser L."/>
            <person name="Land M."/>
            <person name="Thomas T."/>
            <person name="Cavicchioli R."/>
        </authorList>
    </citation>
    <scope>NUCLEOTIDE SEQUENCE [LARGE SCALE GENOMIC DNA]</scope>
    <source>
        <strain evidence="16">DSM 6242 / NBRC 107633 / OCM 468 / ACE-M</strain>
    </source>
</reference>
<evidence type="ECO:0000259" key="13">
    <source>
        <dbReference type="PROSITE" id="PS50112"/>
    </source>
</evidence>
<dbReference type="PROSITE" id="PS50109">
    <property type="entry name" value="HIS_KIN"/>
    <property type="match status" value="1"/>
</dbReference>
<dbReference type="InterPro" id="IPR001610">
    <property type="entry name" value="PAC"/>
</dbReference>
<dbReference type="OrthoDB" id="342253at2157"/>
<dbReference type="RefSeq" id="WP_011500389.1">
    <property type="nucleotide sequence ID" value="NC_007955.1"/>
</dbReference>
<dbReference type="SUPFAM" id="SSF55874">
    <property type="entry name" value="ATPase domain of HSP90 chaperone/DNA topoisomerase II/histidine kinase"/>
    <property type="match status" value="1"/>
</dbReference>
<dbReference type="Proteomes" id="UP000001979">
    <property type="component" value="Chromosome"/>
</dbReference>
<keyword evidence="4" id="KW-0597">Phosphoprotein</keyword>
<dbReference type="GeneID" id="3998991"/>
<evidence type="ECO:0000256" key="7">
    <source>
        <dbReference type="ARBA" id="ARBA00022777"/>
    </source>
</evidence>
<keyword evidence="10" id="KW-0472">Membrane</keyword>
<dbReference type="Gene3D" id="3.30.565.10">
    <property type="entry name" value="Histidine kinase-like ATPase, C-terminal domain"/>
    <property type="match status" value="1"/>
</dbReference>
<dbReference type="InterPro" id="IPR050736">
    <property type="entry name" value="Sensor_HK_Regulatory"/>
</dbReference>
<dbReference type="SMART" id="SM00091">
    <property type="entry name" value="PAS"/>
    <property type="match status" value="1"/>
</dbReference>
<dbReference type="InterPro" id="IPR035965">
    <property type="entry name" value="PAS-like_dom_sf"/>
</dbReference>
<feature type="domain" description="Histidine kinase" evidence="12">
    <location>
        <begin position="141"/>
        <end position="360"/>
    </location>
</feature>
<dbReference type="InterPro" id="IPR005467">
    <property type="entry name" value="His_kinase_dom"/>
</dbReference>
<keyword evidence="5 15" id="KW-0808">Transferase</keyword>
<evidence type="ECO:0000256" key="4">
    <source>
        <dbReference type="ARBA" id="ARBA00022553"/>
    </source>
</evidence>
<dbReference type="SUPFAM" id="SSF55785">
    <property type="entry name" value="PYP-like sensor domain (PAS domain)"/>
    <property type="match status" value="1"/>
</dbReference>
<dbReference type="STRING" id="259564.Mbur_2403"/>
<accession>Q12TH2</accession>
<dbReference type="Gene3D" id="3.30.450.20">
    <property type="entry name" value="PAS domain"/>
    <property type="match status" value="1"/>
</dbReference>
<dbReference type="PANTHER" id="PTHR43711">
    <property type="entry name" value="TWO-COMPONENT HISTIDINE KINASE"/>
    <property type="match status" value="1"/>
</dbReference>
<evidence type="ECO:0000256" key="3">
    <source>
        <dbReference type="ARBA" id="ARBA00012438"/>
    </source>
</evidence>
<dbReference type="Pfam" id="PF00512">
    <property type="entry name" value="HisKA"/>
    <property type="match status" value="1"/>
</dbReference>
<dbReference type="AlphaFoldDB" id="Q12TH2"/>
<gene>
    <name evidence="15" type="ordered locus">Mbur_2403</name>
</gene>
<evidence type="ECO:0000313" key="15">
    <source>
        <dbReference type="EMBL" id="ABE53254.1"/>
    </source>
</evidence>
<dbReference type="GO" id="GO:0000155">
    <property type="term" value="F:phosphorelay sensor kinase activity"/>
    <property type="evidence" value="ECO:0007669"/>
    <property type="project" value="InterPro"/>
</dbReference>
<dbReference type="InterPro" id="IPR003661">
    <property type="entry name" value="HisK_dim/P_dom"/>
</dbReference>
<dbReference type="Pfam" id="PF02518">
    <property type="entry name" value="HATPase_c"/>
    <property type="match status" value="1"/>
</dbReference>
<evidence type="ECO:0000259" key="14">
    <source>
        <dbReference type="PROSITE" id="PS50113"/>
    </source>
</evidence>
<name>Q12TH2_METBU</name>
<dbReference type="GO" id="GO:0016020">
    <property type="term" value="C:membrane"/>
    <property type="evidence" value="ECO:0007669"/>
    <property type="project" value="UniProtKB-SubCell"/>
</dbReference>
<protein>
    <recommendedName>
        <fullName evidence="3">histidine kinase</fullName>
        <ecNumber evidence="3">2.7.13.3</ecNumber>
    </recommendedName>
</protein>
<dbReference type="SMART" id="SM00086">
    <property type="entry name" value="PAC"/>
    <property type="match status" value="1"/>
</dbReference>
<dbReference type="InterPro" id="IPR000700">
    <property type="entry name" value="PAS-assoc_C"/>
</dbReference>
<dbReference type="HOGENOM" id="CLU_000445_89_2_2"/>
<dbReference type="FunFam" id="1.10.287.130:FF:000038">
    <property type="entry name" value="Sensory transduction histidine kinase"/>
    <property type="match status" value="1"/>
</dbReference>
<proteinExistence type="predicted"/>
<dbReference type="InterPro" id="IPR036890">
    <property type="entry name" value="HATPase_C_sf"/>
</dbReference>
<feature type="domain" description="PAS" evidence="13">
    <location>
        <begin position="1"/>
        <end position="71"/>
    </location>
</feature>
<dbReference type="PROSITE" id="PS50113">
    <property type="entry name" value="PAC"/>
    <property type="match status" value="1"/>
</dbReference>
<keyword evidence="9" id="KW-0902">Two-component regulatory system</keyword>
<evidence type="ECO:0000259" key="12">
    <source>
        <dbReference type="PROSITE" id="PS50109"/>
    </source>
</evidence>
<dbReference type="CDD" id="cd16922">
    <property type="entry name" value="HATPase_EvgS-ArcB-TorS-like"/>
    <property type="match status" value="1"/>
</dbReference>
<dbReference type="SMART" id="SM00388">
    <property type="entry name" value="HisKA"/>
    <property type="match status" value="1"/>
</dbReference>
<evidence type="ECO:0000256" key="2">
    <source>
        <dbReference type="ARBA" id="ARBA00004370"/>
    </source>
</evidence>
<sequence>MDKIYETVFNSVNDGILIITLDGRFLEVNQITCDDLGYQRHELLQMTVMDITPPEFREMARENVIGKMKQGGGIVETISICKDGSLVPIELNIHPIEYNGAPAILAVARNITERKKAEEAMLSAKLAAEDANKSKSEFLANMSHELRTPLNSIIGFSDVISNESHGSLNELQKKFISNVISNGKHLLNIINDILSASQIETGKMELHISEFHVSESINEIEVLMIPIASEKNIELKFNIDIGMPNIRADATKFEQIIYNLVNNAIKFTNEGEKVEIRGEISDDFVHISVKDSGIGISPDDQNKLFTPFFQVDSSNTREYGGTGLGLAIVKKYVEMHGGKVWVESEVGKGSTFGFRMPTYPESTSSKIHCKG</sequence>
<feature type="domain" description="PAC" evidence="14">
    <location>
        <begin position="73"/>
        <end position="123"/>
    </location>
</feature>
<dbReference type="PANTHER" id="PTHR43711:SF31">
    <property type="entry name" value="HISTIDINE KINASE"/>
    <property type="match status" value="1"/>
</dbReference>
<organism evidence="15 16">
    <name type="scientific">Methanococcoides burtonii (strain DSM 6242 / NBRC 107633 / OCM 468 / ACE-M)</name>
    <dbReference type="NCBI Taxonomy" id="259564"/>
    <lineage>
        <taxon>Archaea</taxon>
        <taxon>Methanobacteriati</taxon>
        <taxon>Methanobacteriota</taxon>
        <taxon>Stenosarchaea group</taxon>
        <taxon>Methanomicrobia</taxon>
        <taxon>Methanosarcinales</taxon>
        <taxon>Methanosarcinaceae</taxon>
        <taxon>Methanococcoides</taxon>
    </lineage>
</organism>
<dbReference type="Gene3D" id="1.10.287.130">
    <property type="match status" value="1"/>
</dbReference>
<evidence type="ECO:0000256" key="8">
    <source>
        <dbReference type="ARBA" id="ARBA00022840"/>
    </source>
</evidence>
<keyword evidence="11" id="KW-0131">Cell cycle</keyword>
<evidence type="ECO:0000256" key="10">
    <source>
        <dbReference type="ARBA" id="ARBA00023136"/>
    </source>
</evidence>
<dbReference type="EC" id="2.7.13.3" evidence="3"/>
<keyword evidence="8" id="KW-0067">ATP-binding</keyword>
<dbReference type="GO" id="GO:0005524">
    <property type="term" value="F:ATP binding"/>
    <property type="evidence" value="ECO:0007669"/>
    <property type="project" value="UniProtKB-KW"/>
</dbReference>
<dbReference type="PRINTS" id="PR00344">
    <property type="entry name" value="BCTRLSENSOR"/>
</dbReference>
<evidence type="ECO:0000256" key="9">
    <source>
        <dbReference type="ARBA" id="ARBA00023012"/>
    </source>
</evidence>
<evidence type="ECO:0000256" key="6">
    <source>
        <dbReference type="ARBA" id="ARBA00022741"/>
    </source>
</evidence>
<keyword evidence="16" id="KW-1185">Reference proteome</keyword>
<dbReference type="NCBIfam" id="TIGR00229">
    <property type="entry name" value="sensory_box"/>
    <property type="match status" value="1"/>
</dbReference>
<dbReference type="SMART" id="SM00387">
    <property type="entry name" value="HATPase_c"/>
    <property type="match status" value="1"/>
</dbReference>
<dbReference type="CDD" id="cd00130">
    <property type="entry name" value="PAS"/>
    <property type="match status" value="1"/>
</dbReference>
<keyword evidence="6" id="KW-0547">Nucleotide-binding</keyword>
<dbReference type="CDD" id="cd00082">
    <property type="entry name" value="HisKA"/>
    <property type="match status" value="1"/>
</dbReference>